<evidence type="ECO:0000256" key="1">
    <source>
        <dbReference type="SAM" id="MobiDB-lite"/>
    </source>
</evidence>
<keyword evidence="3" id="KW-1185">Reference proteome</keyword>
<feature type="compositionally biased region" description="Acidic residues" evidence="1">
    <location>
        <begin position="1"/>
        <end position="15"/>
    </location>
</feature>
<dbReference type="AlphaFoldDB" id="A0A4Y7L455"/>
<gene>
    <name evidence="2" type="ORF">C5167_003615</name>
</gene>
<accession>A0A4Y7L455</accession>
<dbReference type="Proteomes" id="UP000316621">
    <property type="component" value="Chromosome 9"/>
</dbReference>
<reference evidence="2 3" key="1">
    <citation type="journal article" date="2018" name="Science">
        <title>The opium poppy genome and morphinan production.</title>
        <authorList>
            <person name="Guo L."/>
            <person name="Winzer T."/>
            <person name="Yang X."/>
            <person name="Li Y."/>
            <person name="Ning Z."/>
            <person name="He Z."/>
            <person name="Teodor R."/>
            <person name="Lu Y."/>
            <person name="Bowser T.A."/>
            <person name="Graham I.A."/>
            <person name="Ye K."/>
        </authorList>
    </citation>
    <scope>NUCLEOTIDE SEQUENCE [LARGE SCALE GENOMIC DNA]</scope>
    <source>
        <strain evidence="3">cv. HN1</strain>
        <tissue evidence="2">Leaves</tissue>
    </source>
</reference>
<proteinExistence type="predicted"/>
<sequence length="40" mass="4669">MVEEEEDEEIEEEATKDETKIQVVIEGGNRSWSKSVAWEE</sequence>
<protein>
    <submittedName>
        <fullName evidence="2">Uncharacterized protein</fullName>
    </submittedName>
</protein>
<organism evidence="2 3">
    <name type="scientific">Papaver somniferum</name>
    <name type="common">Opium poppy</name>
    <dbReference type="NCBI Taxonomy" id="3469"/>
    <lineage>
        <taxon>Eukaryota</taxon>
        <taxon>Viridiplantae</taxon>
        <taxon>Streptophyta</taxon>
        <taxon>Embryophyta</taxon>
        <taxon>Tracheophyta</taxon>
        <taxon>Spermatophyta</taxon>
        <taxon>Magnoliopsida</taxon>
        <taxon>Ranunculales</taxon>
        <taxon>Papaveraceae</taxon>
        <taxon>Papaveroideae</taxon>
        <taxon>Papaver</taxon>
    </lineage>
</organism>
<evidence type="ECO:0000313" key="3">
    <source>
        <dbReference type="Proteomes" id="UP000316621"/>
    </source>
</evidence>
<name>A0A4Y7L455_PAPSO</name>
<dbReference type="EMBL" id="CM010723">
    <property type="protein sequence ID" value="RZC79420.1"/>
    <property type="molecule type" value="Genomic_DNA"/>
</dbReference>
<evidence type="ECO:0000313" key="2">
    <source>
        <dbReference type="EMBL" id="RZC79420.1"/>
    </source>
</evidence>
<dbReference type="Gramene" id="RZC79420">
    <property type="protein sequence ID" value="RZC79420"/>
    <property type="gene ID" value="C5167_003615"/>
</dbReference>
<feature type="region of interest" description="Disordered" evidence="1">
    <location>
        <begin position="1"/>
        <end position="22"/>
    </location>
</feature>